<dbReference type="PRINTS" id="PR00773">
    <property type="entry name" value="GRPEPROTEIN"/>
</dbReference>
<evidence type="ECO:0000256" key="4">
    <source>
        <dbReference type="ARBA" id="ARBA00023128"/>
    </source>
</evidence>
<evidence type="ECO:0000256" key="5">
    <source>
        <dbReference type="ARBA" id="ARBA00023186"/>
    </source>
</evidence>
<dbReference type="Pfam" id="PF01025">
    <property type="entry name" value="GrpE"/>
    <property type="match status" value="1"/>
</dbReference>
<feature type="coiled-coil region" evidence="9">
    <location>
        <begin position="64"/>
        <end position="112"/>
    </location>
</feature>
<dbReference type="PANTHER" id="PTHR21237:SF23">
    <property type="entry name" value="GRPE PROTEIN HOMOLOG, MITOCHONDRIAL"/>
    <property type="match status" value="1"/>
</dbReference>
<dbReference type="Gene3D" id="2.30.22.10">
    <property type="entry name" value="Head domain of nucleotide exchange factor GrpE"/>
    <property type="match status" value="1"/>
</dbReference>
<keyword evidence="9" id="KW-0175">Coiled coil</keyword>
<dbReference type="SUPFAM" id="SSF58014">
    <property type="entry name" value="Coiled-coil domain of nucleotide exchange factor GrpE"/>
    <property type="match status" value="1"/>
</dbReference>
<evidence type="ECO:0000256" key="3">
    <source>
        <dbReference type="ARBA" id="ARBA00022946"/>
    </source>
</evidence>
<dbReference type="InterPro" id="IPR000740">
    <property type="entry name" value="GrpE"/>
</dbReference>
<dbReference type="PROSITE" id="PS01071">
    <property type="entry name" value="GRPE"/>
    <property type="match status" value="1"/>
</dbReference>
<evidence type="ECO:0000256" key="2">
    <source>
        <dbReference type="ARBA" id="ARBA00009054"/>
    </source>
</evidence>
<evidence type="ECO:0000313" key="10">
    <source>
        <dbReference type="EnsemblMetazoa" id="AEPI000109-PA"/>
    </source>
</evidence>
<evidence type="ECO:0000256" key="6">
    <source>
        <dbReference type="ARBA" id="ARBA00045572"/>
    </source>
</evidence>
<keyword evidence="11" id="KW-1185">Reference proteome</keyword>
<dbReference type="SUPFAM" id="SSF51064">
    <property type="entry name" value="Head domain of nucleotide exchange factor GrpE"/>
    <property type="match status" value="1"/>
</dbReference>
<dbReference type="GO" id="GO:0001405">
    <property type="term" value="C:PAM complex, Tim23 associated import motor"/>
    <property type="evidence" value="ECO:0007669"/>
    <property type="project" value="TreeGrafter"/>
</dbReference>
<dbReference type="Proteomes" id="UP000075885">
    <property type="component" value="Unassembled WGS sequence"/>
</dbReference>
<dbReference type="PANTHER" id="PTHR21237">
    <property type="entry name" value="GRPE PROTEIN"/>
    <property type="match status" value="1"/>
</dbReference>
<evidence type="ECO:0000256" key="1">
    <source>
        <dbReference type="ARBA" id="ARBA00004305"/>
    </source>
</evidence>
<dbReference type="GO" id="GO:0051082">
    <property type="term" value="F:unfolded protein binding"/>
    <property type="evidence" value="ECO:0007669"/>
    <property type="project" value="TreeGrafter"/>
</dbReference>
<dbReference type="FunFam" id="3.90.20.20:FF:000003">
    <property type="entry name" value="GrpE protein homolog"/>
    <property type="match status" value="1"/>
</dbReference>
<comment type="function">
    <text evidence="6">Essential component of the PAM complex, a complex required for the translocation of transit peptide-containing proteins from the inner membrane into the mitochondrial matrix in an ATP-dependent manner. Seems to control the nucleotide-dependent binding of mitochondrial HSP70 to substrate proteins.</text>
</comment>
<dbReference type="GO" id="GO:0042803">
    <property type="term" value="F:protein homodimerization activity"/>
    <property type="evidence" value="ECO:0007669"/>
    <property type="project" value="InterPro"/>
</dbReference>
<keyword evidence="4 7" id="KW-0496">Mitochondrion</keyword>
<dbReference type="AlphaFoldDB" id="A0A182NZM8"/>
<keyword evidence="5 7" id="KW-0143">Chaperone</keyword>
<dbReference type="InterPro" id="IPR009012">
    <property type="entry name" value="GrpE_head"/>
</dbReference>
<dbReference type="HAMAP" id="MF_01151">
    <property type="entry name" value="GrpE"/>
    <property type="match status" value="1"/>
</dbReference>
<dbReference type="GO" id="GO:0030150">
    <property type="term" value="P:protein import into mitochondrial matrix"/>
    <property type="evidence" value="ECO:0007669"/>
    <property type="project" value="TreeGrafter"/>
</dbReference>
<comment type="subcellular location">
    <subcellularLocation>
        <location evidence="1 7">Mitochondrion matrix</location>
    </subcellularLocation>
</comment>
<dbReference type="GO" id="GO:0051087">
    <property type="term" value="F:protein-folding chaperone binding"/>
    <property type="evidence" value="ECO:0007669"/>
    <property type="project" value="InterPro"/>
</dbReference>
<comment type="similarity">
    <text evidence="2 8">Belongs to the GrpE family.</text>
</comment>
<proteinExistence type="inferred from homology"/>
<name>A0A182NZM8_9DIPT</name>
<dbReference type="GO" id="GO:0006457">
    <property type="term" value="P:protein folding"/>
    <property type="evidence" value="ECO:0007669"/>
    <property type="project" value="InterPro"/>
</dbReference>
<dbReference type="GO" id="GO:0000774">
    <property type="term" value="F:adenyl-nucleotide exchange factor activity"/>
    <property type="evidence" value="ECO:0007669"/>
    <property type="project" value="InterPro"/>
</dbReference>
<dbReference type="VEuPathDB" id="VectorBase:AEPI000109"/>
<evidence type="ECO:0000256" key="8">
    <source>
        <dbReference type="RuleBase" id="RU004478"/>
    </source>
</evidence>
<dbReference type="EnsemblMetazoa" id="AEPI000109-RA">
    <property type="protein sequence ID" value="AEPI000109-PA"/>
    <property type="gene ID" value="AEPI000109"/>
</dbReference>
<dbReference type="InterPro" id="IPR013805">
    <property type="entry name" value="GrpE_CC"/>
</dbReference>
<dbReference type="STRING" id="199890.A0A182NZM8"/>
<evidence type="ECO:0000256" key="7">
    <source>
        <dbReference type="RuleBase" id="RU000640"/>
    </source>
</evidence>
<dbReference type="FunFam" id="2.30.22.10:FF:000002">
    <property type="entry name" value="GrpE protein homolog"/>
    <property type="match status" value="1"/>
</dbReference>
<evidence type="ECO:0000313" key="11">
    <source>
        <dbReference type="Proteomes" id="UP000075885"/>
    </source>
</evidence>
<reference evidence="10" key="2">
    <citation type="submission" date="2020-05" db="UniProtKB">
        <authorList>
            <consortium name="EnsemblMetazoa"/>
        </authorList>
    </citation>
    <scope>IDENTIFICATION</scope>
    <source>
        <strain evidence="10">Epiroticus2</strain>
    </source>
</reference>
<reference evidence="11" key="1">
    <citation type="submission" date="2013-03" db="EMBL/GenBank/DDBJ databases">
        <title>The Genome Sequence of Anopheles epiroticus epiroticus2.</title>
        <authorList>
            <consortium name="The Broad Institute Genomics Platform"/>
            <person name="Neafsey D.E."/>
            <person name="Howell P."/>
            <person name="Walker B."/>
            <person name="Young S.K."/>
            <person name="Zeng Q."/>
            <person name="Gargeya S."/>
            <person name="Fitzgerald M."/>
            <person name="Haas B."/>
            <person name="Abouelleil A."/>
            <person name="Allen A.W."/>
            <person name="Alvarado L."/>
            <person name="Arachchi H.M."/>
            <person name="Berlin A.M."/>
            <person name="Chapman S.B."/>
            <person name="Gainer-Dewar J."/>
            <person name="Goldberg J."/>
            <person name="Griggs A."/>
            <person name="Gujja S."/>
            <person name="Hansen M."/>
            <person name="Howarth C."/>
            <person name="Imamovic A."/>
            <person name="Ireland A."/>
            <person name="Larimer J."/>
            <person name="McCowan C."/>
            <person name="Murphy C."/>
            <person name="Pearson M."/>
            <person name="Poon T.W."/>
            <person name="Priest M."/>
            <person name="Roberts A."/>
            <person name="Saif S."/>
            <person name="Shea T."/>
            <person name="Sisk P."/>
            <person name="Sykes S."/>
            <person name="Wortman J."/>
            <person name="Nusbaum C."/>
            <person name="Birren B."/>
        </authorList>
    </citation>
    <scope>NUCLEOTIDE SEQUENCE [LARGE SCALE GENOMIC DNA]</scope>
    <source>
        <strain evidence="11">Epiroticus2</strain>
    </source>
</reference>
<sequence length="237" mass="26887">MHRSKTALNLLQRLRTVSSGSSLIRQIHVLSVSQSVHSRLLCSGRSAYGVQMRDFSTEKDTARVEELTENEKKLTLELEELRKESAELTEKVKTLDDKYKRALAESENIRRRLTKQIDDAKLFGIQGFCKDLLEVADILGHATEAVPKDEISDKNPHLKNLFEGLSMTRQQLNSVFKRHGLEAVNPMNEKFNPNLHEALFQQEVENVEPNTVVVVSKIGYKLHDRCIRPALVGVTKG</sequence>
<keyword evidence="3" id="KW-0809">Transit peptide</keyword>
<accession>A0A182NZM8</accession>
<dbReference type="CDD" id="cd00446">
    <property type="entry name" value="GrpE"/>
    <property type="match status" value="1"/>
</dbReference>
<evidence type="ECO:0000256" key="9">
    <source>
        <dbReference type="SAM" id="Coils"/>
    </source>
</evidence>
<organism evidence="10 11">
    <name type="scientific">Anopheles epiroticus</name>
    <dbReference type="NCBI Taxonomy" id="199890"/>
    <lineage>
        <taxon>Eukaryota</taxon>
        <taxon>Metazoa</taxon>
        <taxon>Ecdysozoa</taxon>
        <taxon>Arthropoda</taxon>
        <taxon>Hexapoda</taxon>
        <taxon>Insecta</taxon>
        <taxon>Pterygota</taxon>
        <taxon>Neoptera</taxon>
        <taxon>Endopterygota</taxon>
        <taxon>Diptera</taxon>
        <taxon>Nematocera</taxon>
        <taxon>Culicoidea</taxon>
        <taxon>Culicidae</taxon>
        <taxon>Anophelinae</taxon>
        <taxon>Anopheles</taxon>
    </lineage>
</organism>
<dbReference type="Gene3D" id="3.90.20.20">
    <property type="match status" value="1"/>
</dbReference>
<protein>
    <recommendedName>
        <fullName evidence="7">GrpE protein homolog</fullName>
    </recommendedName>
</protein>